<organism evidence="1 2">
    <name type="scientific">Desulfonema magnum</name>
    <dbReference type="NCBI Taxonomy" id="45655"/>
    <lineage>
        <taxon>Bacteria</taxon>
        <taxon>Pseudomonadati</taxon>
        <taxon>Thermodesulfobacteriota</taxon>
        <taxon>Desulfobacteria</taxon>
        <taxon>Desulfobacterales</taxon>
        <taxon>Desulfococcaceae</taxon>
        <taxon>Desulfonema</taxon>
    </lineage>
</organism>
<accession>A0A975BT71</accession>
<dbReference type="EMBL" id="CP061800">
    <property type="protein sequence ID" value="QTA91163.1"/>
    <property type="molecule type" value="Genomic_DNA"/>
</dbReference>
<keyword evidence="2" id="KW-1185">Reference proteome</keyword>
<sequence length="37" mass="4104">MCVSCELRLTKGKKLKLAKQNTAPLKIKSLFTGQRAV</sequence>
<dbReference type="KEGG" id="dmm:dnm_072280"/>
<dbReference type="AlphaFoldDB" id="A0A975BT71"/>
<gene>
    <name evidence="1" type="ORF">dnm_072280</name>
</gene>
<name>A0A975BT71_9BACT</name>
<dbReference type="Proteomes" id="UP000663722">
    <property type="component" value="Chromosome"/>
</dbReference>
<evidence type="ECO:0000313" key="2">
    <source>
        <dbReference type="Proteomes" id="UP000663722"/>
    </source>
</evidence>
<evidence type="ECO:0000313" key="1">
    <source>
        <dbReference type="EMBL" id="QTA91163.1"/>
    </source>
</evidence>
<reference evidence="1" key="1">
    <citation type="journal article" date="2021" name="Microb. Physiol.">
        <title>Proteogenomic Insights into the Physiology of Marine, Sulfate-Reducing, Filamentous Desulfonema limicola and Desulfonema magnum.</title>
        <authorList>
            <person name="Schnaars V."/>
            <person name="Wohlbrand L."/>
            <person name="Scheve S."/>
            <person name="Hinrichs C."/>
            <person name="Reinhardt R."/>
            <person name="Rabus R."/>
        </authorList>
    </citation>
    <scope>NUCLEOTIDE SEQUENCE</scope>
    <source>
        <strain evidence="1">4be13</strain>
    </source>
</reference>
<proteinExistence type="predicted"/>
<protein>
    <submittedName>
        <fullName evidence="1">Uncharacterized protein</fullName>
    </submittedName>
</protein>